<dbReference type="EMBL" id="CP147846">
    <property type="protein sequence ID" value="WXG70074.1"/>
    <property type="molecule type" value="Genomic_DNA"/>
</dbReference>
<gene>
    <name evidence="1" type="ORF">WDS16_05990</name>
</gene>
<evidence type="ECO:0000313" key="2">
    <source>
        <dbReference type="Proteomes" id="UP001432000"/>
    </source>
</evidence>
<protein>
    <submittedName>
        <fullName evidence="1">Ms4533A family Cys-rich leader peptide</fullName>
    </submittedName>
</protein>
<dbReference type="NCBIfam" id="NF042937">
    <property type="entry name" value="leader_Ms4533A"/>
    <property type="match status" value="1"/>
</dbReference>
<keyword evidence="2" id="KW-1185">Reference proteome</keyword>
<organism evidence="1 2">
    <name type="scientific">Rhodococcus sovatensis</name>
    <dbReference type="NCBI Taxonomy" id="1805840"/>
    <lineage>
        <taxon>Bacteria</taxon>
        <taxon>Bacillati</taxon>
        <taxon>Actinomycetota</taxon>
        <taxon>Actinomycetes</taxon>
        <taxon>Mycobacteriales</taxon>
        <taxon>Nocardiaceae</taxon>
        <taxon>Rhodococcus</taxon>
    </lineage>
</organism>
<dbReference type="Proteomes" id="UP001432000">
    <property type="component" value="Chromosome"/>
</dbReference>
<dbReference type="RefSeq" id="WP_338891242.1">
    <property type="nucleotide sequence ID" value="NZ_CP147846.1"/>
</dbReference>
<accession>A0ABZ2PLM8</accession>
<proteinExistence type="predicted"/>
<reference evidence="1 2" key="1">
    <citation type="submission" date="2024-03" db="EMBL/GenBank/DDBJ databases">
        <title>Natural products discovery in diverse microorganisms through a two-stage MS feature dereplication strategy.</title>
        <authorList>
            <person name="Zhang R."/>
        </authorList>
    </citation>
    <scope>NUCLEOTIDE SEQUENCE [LARGE SCALE GENOMIC DNA]</scope>
    <source>
        <strain evidence="1 2">18930</strain>
    </source>
</reference>
<sequence length="32" mass="3401">MSAAAVYRVRHELALIAVGMLAVADIDCRPTS</sequence>
<evidence type="ECO:0000313" key="1">
    <source>
        <dbReference type="EMBL" id="WXG70074.1"/>
    </source>
</evidence>
<name>A0ABZ2PLM8_9NOCA</name>